<name>A0A1U7HMF1_9CHRO</name>
<protein>
    <submittedName>
        <fullName evidence="1">Uncharacterized protein</fullName>
    </submittedName>
</protein>
<organism evidence="1 2">
    <name type="scientific">Chroogloeocystis siderophila 5.2 s.c.1</name>
    <dbReference type="NCBI Taxonomy" id="247279"/>
    <lineage>
        <taxon>Bacteria</taxon>
        <taxon>Bacillati</taxon>
        <taxon>Cyanobacteriota</taxon>
        <taxon>Cyanophyceae</taxon>
        <taxon>Oscillatoriophycideae</taxon>
        <taxon>Chroococcales</taxon>
        <taxon>Chroococcaceae</taxon>
        <taxon>Chroogloeocystis</taxon>
    </lineage>
</organism>
<proteinExistence type="predicted"/>
<keyword evidence="2" id="KW-1185">Reference proteome</keyword>
<comment type="caution">
    <text evidence="1">The sequence shown here is derived from an EMBL/GenBank/DDBJ whole genome shotgun (WGS) entry which is preliminary data.</text>
</comment>
<dbReference type="EMBL" id="MRCC01000012">
    <property type="protein sequence ID" value="OKH24739.1"/>
    <property type="molecule type" value="Genomic_DNA"/>
</dbReference>
<reference evidence="1 2" key="1">
    <citation type="submission" date="2016-11" db="EMBL/GenBank/DDBJ databases">
        <title>Draft Genome Sequences of Nine Cyanobacterial Strains from Diverse Habitats.</title>
        <authorList>
            <person name="Zhu T."/>
            <person name="Hou S."/>
            <person name="Lu X."/>
            <person name="Hess W.R."/>
        </authorList>
    </citation>
    <scope>NUCLEOTIDE SEQUENCE [LARGE SCALE GENOMIC DNA]</scope>
    <source>
        <strain evidence="1 2">5.2 s.c.1</strain>
    </source>
</reference>
<dbReference type="Proteomes" id="UP000185984">
    <property type="component" value="Unassembled WGS sequence"/>
</dbReference>
<dbReference type="RefSeq" id="WP_073550462.1">
    <property type="nucleotide sequence ID" value="NZ_MRCC01000012.1"/>
</dbReference>
<evidence type="ECO:0000313" key="2">
    <source>
        <dbReference type="Proteomes" id="UP000185984"/>
    </source>
</evidence>
<accession>A0A1U7HMF1</accession>
<dbReference type="STRING" id="247279.NIES1031_15270"/>
<sequence>MANQFHYIIPLPPPETQDIFATYQATRQFYHEVQIRTQLQQYCAWYFTTAECHRQELEQMRSEINVFSWFRRARS</sequence>
<evidence type="ECO:0000313" key="1">
    <source>
        <dbReference type="EMBL" id="OKH24739.1"/>
    </source>
</evidence>
<gene>
    <name evidence="1" type="ORF">NIES1031_15270</name>
</gene>
<dbReference type="AlphaFoldDB" id="A0A1U7HMF1"/>